<evidence type="ECO:0000256" key="7">
    <source>
        <dbReference type="SAM" id="MobiDB-lite"/>
    </source>
</evidence>
<protein>
    <submittedName>
        <fullName evidence="9">Deoxyribodipyrimidine photo-lyase</fullName>
        <ecNumber evidence="9">4.1.99.3</ecNumber>
    </submittedName>
</protein>
<dbReference type="EC" id="4.1.99.3" evidence="9"/>
<dbReference type="Gene3D" id="1.10.579.10">
    <property type="entry name" value="DNA Cyclobutane Dipyrimidine Photolyase, subunit A, domain 3"/>
    <property type="match status" value="1"/>
</dbReference>
<keyword evidence="10" id="KW-1185">Reference proteome</keyword>
<feature type="region of interest" description="Disordered" evidence="7">
    <location>
        <begin position="175"/>
        <end position="204"/>
    </location>
</feature>
<feature type="site" description="Electron transfer via tryptophanyl radical" evidence="5">
    <location>
        <position position="293"/>
    </location>
</feature>
<dbReference type="PRINTS" id="PR00147">
    <property type="entry name" value="DNAPHOTLYASE"/>
</dbReference>
<dbReference type="InterPro" id="IPR018394">
    <property type="entry name" value="DNA_photolyase_1_CS_C"/>
</dbReference>
<organism evidence="9 10">
    <name type="scientific">Actinopolymorpha pittospori</name>
    <dbReference type="NCBI Taxonomy" id="648752"/>
    <lineage>
        <taxon>Bacteria</taxon>
        <taxon>Bacillati</taxon>
        <taxon>Actinomycetota</taxon>
        <taxon>Actinomycetes</taxon>
        <taxon>Propionibacteriales</taxon>
        <taxon>Actinopolymorphaceae</taxon>
        <taxon>Actinopolymorpha</taxon>
    </lineage>
</organism>
<evidence type="ECO:0000313" key="9">
    <source>
        <dbReference type="EMBL" id="MBE1612952.1"/>
    </source>
</evidence>
<feature type="site" description="Electron transfer via tryptophanyl radical" evidence="5">
    <location>
        <position position="347"/>
    </location>
</feature>
<dbReference type="SUPFAM" id="SSF48173">
    <property type="entry name" value="Cryptochrome/photolyase FAD-binding domain"/>
    <property type="match status" value="1"/>
</dbReference>
<dbReference type="InterPro" id="IPR036134">
    <property type="entry name" value="Crypto/Photolyase_FAD-like_sf"/>
</dbReference>
<dbReference type="GO" id="GO:0006139">
    <property type="term" value="P:nucleobase-containing compound metabolic process"/>
    <property type="evidence" value="ECO:0007669"/>
    <property type="project" value="UniProtKB-ARBA"/>
</dbReference>
<dbReference type="Gene3D" id="1.25.40.80">
    <property type="match status" value="1"/>
</dbReference>
<dbReference type="PROSITE" id="PS00394">
    <property type="entry name" value="DNA_PHOTOLYASES_1_1"/>
    <property type="match status" value="1"/>
</dbReference>
<comment type="cofactor">
    <cofactor evidence="4">
        <name>FAD</name>
        <dbReference type="ChEBI" id="CHEBI:57692"/>
    </cofactor>
    <text evidence="4">Binds 1 FAD per subunit.</text>
</comment>
<feature type="binding site" evidence="4">
    <location>
        <begin position="360"/>
        <end position="362"/>
    </location>
    <ligand>
        <name>FAD</name>
        <dbReference type="ChEBI" id="CHEBI:57692"/>
    </ligand>
</feature>
<feature type="binding site" evidence="4">
    <location>
        <begin position="264"/>
        <end position="271"/>
    </location>
    <ligand>
        <name>FAD</name>
        <dbReference type="ChEBI" id="CHEBI:57692"/>
    </ligand>
</feature>
<sequence length="446" mass="49317">MSRTTVVLFTRDLRVRDHPALADACRNSGRVVPLFVLDEKILRGPFASPNRGMFLGEALADLRESLRERGGDLLVRAGDPVEEALRVACEVGAERVVCSADVTAFARRRERRLDRACEEAGLELGLFPGVTVVPAGDLRTGGGGHHQVFTPYWRAWEAATWRSVVRAPERVEVPTGLAPGSLPSRTDLTCGGETSPNLPKGGESAARARLDAYARQRTDAGSLDRENLAADQTTRLSPYLHFGCVSPLTVATRLRGSAEDVVRQLCWRDFYHQVTACFPGIARQDLRPRRREWVSDAGDAIEAWRAGRTGVPIVDAGMRQLLAEGWMHNRARLVVGSFLTKQLGVDWRVGAAHFFRWLVDGDVANNAGNWQWVAGTGNDTRPNRVLNPLRQAARFDPDGDYVRRYVPELAGIDGAAVHEPWKLPEDVRRGLDYPELLIDPVPRRTG</sequence>
<accession>A0A927N7A2</accession>
<dbReference type="EMBL" id="JADBEM010000001">
    <property type="protein sequence ID" value="MBE1612952.1"/>
    <property type="molecule type" value="Genomic_DNA"/>
</dbReference>
<dbReference type="InterPro" id="IPR036155">
    <property type="entry name" value="Crypto/Photolyase_N_sf"/>
</dbReference>
<dbReference type="GO" id="GO:0071949">
    <property type="term" value="F:FAD binding"/>
    <property type="evidence" value="ECO:0007669"/>
    <property type="project" value="TreeGrafter"/>
</dbReference>
<dbReference type="PANTHER" id="PTHR11455">
    <property type="entry name" value="CRYPTOCHROME"/>
    <property type="match status" value="1"/>
</dbReference>
<evidence type="ECO:0000256" key="4">
    <source>
        <dbReference type="PIRSR" id="PIRSR602081-1"/>
    </source>
</evidence>
<keyword evidence="1 4" id="KW-0285">Flavoprotein</keyword>
<dbReference type="GO" id="GO:0009416">
    <property type="term" value="P:response to light stimulus"/>
    <property type="evidence" value="ECO:0007669"/>
    <property type="project" value="TreeGrafter"/>
</dbReference>
<dbReference type="PROSITE" id="PS51645">
    <property type="entry name" value="PHR_CRY_ALPHA_BETA"/>
    <property type="match status" value="1"/>
</dbReference>
<evidence type="ECO:0000313" key="10">
    <source>
        <dbReference type="Proteomes" id="UP000638648"/>
    </source>
</evidence>
<keyword evidence="9" id="KW-0456">Lyase</keyword>
<evidence type="ECO:0000256" key="1">
    <source>
        <dbReference type="ARBA" id="ARBA00022630"/>
    </source>
</evidence>
<dbReference type="InterPro" id="IPR006050">
    <property type="entry name" value="DNA_photolyase_N"/>
</dbReference>
<feature type="site" description="Electron transfer via tryptophanyl radical" evidence="5">
    <location>
        <position position="370"/>
    </location>
</feature>
<evidence type="ECO:0000256" key="6">
    <source>
        <dbReference type="RuleBase" id="RU004182"/>
    </source>
</evidence>
<name>A0A927N7A2_9ACTN</name>
<evidence type="ECO:0000256" key="3">
    <source>
        <dbReference type="ARBA" id="ARBA00022991"/>
    </source>
</evidence>
<dbReference type="InterPro" id="IPR002081">
    <property type="entry name" value="Cryptochrome/DNA_photolyase_1"/>
</dbReference>
<comment type="caution">
    <text evidence="9">The sequence shown here is derived from an EMBL/GenBank/DDBJ whole genome shotgun (WGS) entry which is preliminary data.</text>
</comment>
<feature type="compositionally biased region" description="Polar residues" evidence="7">
    <location>
        <begin position="183"/>
        <end position="197"/>
    </location>
</feature>
<dbReference type="RefSeq" id="WP_192755908.1">
    <property type="nucleotide sequence ID" value="NZ_BAABJL010000239.1"/>
</dbReference>
<dbReference type="GO" id="GO:0003904">
    <property type="term" value="F:deoxyribodipyrimidine photo-lyase activity"/>
    <property type="evidence" value="ECO:0007669"/>
    <property type="project" value="UniProtKB-EC"/>
</dbReference>
<dbReference type="Pfam" id="PF00875">
    <property type="entry name" value="DNA_photolyase"/>
    <property type="match status" value="1"/>
</dbReference>
<dbReference type="Gene3D" id="3.40.50.620">
    <property type="entry name" value="HUPs"/>
    <property type="match status" value="1"/>
</dbReference>
<dbReference type="Pfam" id="PF03441">
    <property type="entry name" value="FAD_binding_7"/>
    <property type="match status" value="1"/>
</dbReference>
<feature type="binding site" evidence="4">
    <location>
        <begin position="233"/>
        <end position="237"/>
    </location>
    <ligand>
        <name>FAD</name>
        <dbReference type="ChEBI" id="CHEBI:57692"/>
    </ligand>
</feature>
<dbReference type="PANTHER" id="PTHR11455:SF9">
    <property type="entry name" value="CRYPTOCHROME CIRCADIAN CLOCK 5 ISOFORM X1"/>
    <property type="match status" value="1"/>
</dbReference>
<feature type="domain" description="Photolyase/cryptochrome alpha/beta" evidence="8">
    <location>
        <begin position="3"/>
        <end position="132"/>
    </location>
</feature>
<keyword evidence="2 4" id="KW-0274">FAD</keyword>
<dbReference type="GO" id="GO:0003677">
    <property type="term" value="F:DNA binding"/>
    <property type="evidence" value="ECO:0007669"/>
    <property type="project" value="TreeGrafter"/>
</dbReference>
<reference evidence="9" key="1">
    <citation type="submission" date="2020-10" db="EMBL/GenBank/DDBJ databases">
        <title>Sequencing the genomes of 1000 actinobacteria strains.</title>
        <authorList>
            <person name="Klenk H.-P."/>
        </authorList>
    </citation>
    <scope>NUCLEOTIDE SEQUENCE</scope>
    <source>
        <strain evidence="9">DSM 45354</strain>
    </source>
</reference>
<dbReference type="Proteomes" id="UP000638648">
    <property type="component" value="Unassembled WGS sequence"/>
</dbReference>
<evidence type="ECO:0000256" key="2">
    <source>
        <dbReference type="ARBA" id="ARBA00022827"/>
    </source>
</evidence>
<dbReference type="GO" id="GO:0006950">
    <property type="term" value="P:response to stress"/>
    <property type="evidence" value="ECO:0007669"/>
    <property type="project" value="UniProtKB-ARBA"/>
</dbReference>
<gene>
    <name evidence="9" type="ORF">HEB94_009800</name>
</gene>
<evidence type="ECO:0000259" key="8">
    <source>
        <dbReference type="PROSITE" id="PS51645"/>
    </source>
</evidence>
<dbReference type="AlphaFoldDB" id="A0A927N7A2"/>
<keyword evidence="3 6" id="KW-0157">Chromophore</keyword>
<proteinExistence type="inferred from homology"/>
<comment type="similarity">
    <text evidence="6">Belongs to the DNA photolyase family.</text>
</comment>
<dbReference type="InterPro" id="IPR014729">
    <property type="entry name" value="Rossmann-like_a/b/a_fold"/>
</dbReference>
<evidence type="ECO:0000256" key="5">
    <source>
        <dbReference type="PIRSR" id="PIRSR602081-2"/>
    </source>
</evidence>
<dbReference type="SUPFAM" id="SSF52425">
    <property type="entry name" value="Cryptochrome/photolyase, N-terminal domain"/>
    <property type="match status" value="1"/>
</dbReference>
<dbReference type="InterPro" id="IPR005101">
    <property type="entry name" value="Cryptochr/Photolyase_FAD-bd"/>
</dbReference>